<sequence>MATTQDAAVKHLQQSDLVSAPQIPVHLVTMEGSFRRRPDVLGAWGVWAAICVFQAPLRVGPFTVRPPGHVPRAALERLGRVYEVGDRGSAELRDD</sequence>
<organism evidence="1 2">
    <name type="scientific">Streptomyces rectiviolaceus</name>
    <dbReference type="NCBI Taxonomy" id="332591"/>
    <lineage>
        <taxon>Bacteria</taxon>
        <taxon>Bacillati</taxon>
        <taxon>Actinomycetota</taxon>
        <taxon>Actinomycetes</taxon>
        <taxon>Kitasatosporales</taxon>
        <taxon>Streptomycetaceae</taxon>
        <taxon>Streptomyces</taxon>
    </lineage>
</organism>
<evidence type="ECO:0000313" key="1">
    <source>
        <dbReference type="EMBL" id="GAA3104667.1"/>
    </source>
</evidence>
<proteinExistence type="predicted"/>
<evidence type="ECO:0000313" key="2">
    <source>
        <dbReference type="Proteomes" id="UP001501637"/>
    </source>
</evidence>
<dbReference type="Proteomes" id="UP001501637">
    <property type="component" value="Unassembled WGS sequence"/>
</dbReference>
<gene>
    <name evidence="1" type="ORF">GCM10010449_29660</name>
</gene>
<reference evidence="2" key="1">
    <citation type="journal article" date="2019" name="Int. J. Syst. Evol. Microbiol.">
        <title>The Global Catalogue of Microorganisms (GCM) 10K type strain sequencing project: providing services to taxonomists for standard genome sequencing and annotation.</title>
        <authorList>
            <consortium name="The Broad Institute Genomics Platform"/>
            <consortium name="The Broad Institute Genome Sequencing Center for Infectious Disease"/>
            <person name="Wu L."/>
            <person name="Ma J."/>
        </authorList>
    </citation>
    <scope>NUCLEOTIDE SEQUENCE [LARGE SCALE GENOMIC DNA]</scope>
    <source>
        <strain evidence="2">JCM 9092</strain>
    </source>
</reference>
<comment type="caution">
    <text evidence="1">The sequence shown here is derived from an EMBL/GenBank/DDBJ whole genome shotgun (WGS) entry which is preliminary data.</text>
</comment>
<name>A0ABP6MGI1_9ACTN</name>
<keyword evidence="2" id="KW-1185">Reference proteome</keyword>
<protein>
    <submittedName>
        <fullName evidence="1">Uncharacterized protein</fullName>
    </submittedName>
</protein>
<dbReference type="EMBL" id="BAAAUG010000042">
    <property type="protein sequence ID" value="GAA3104667.1"/>
    <property type="molecule type" value="Genomic_DNA"/>
</dbReference>
<accession>A0ABP6MGI1</accession>